<evidence type="ECO:0000256" key="6">
    <source>
        <dbReference type="SAM" id="MobiDB-lite"/>
    </source>
</evidence>
<proteinExistence type="predicted"/>
<feature type="transmembrane region" description="Helical" evidence="7">
    <location>
        <begin position="650"/>
        <end position="670"/>
    </location>
</feature>
<keyword evidence="4" id="KW-0804">Transcription</keyword>
<dbReference type="EMBL" id="JAHRHJ020000005">
    <property type="protein sequence ID" value="KAH9316408.1"/>
    <property type="molecule type" value="Genomic_DNA"/>
</dbReference>
<dbReference type="Proteomes" id="UP000824469">
    <property type="component" value="Unassembled WGS sequence"/>
</dbReference>
<feature type="compositionally biased region" description="Polar residues" evidence="6">
    <location>
        <begin position="199"/>
        <end position="210"/>
    </location>
</feature>
<feature type="region of interest" description="Disordered" evidence="6">
    <location>
        <begin position="235"/>
        <end position="257"/>
    </location>
</feature>
<evidence type="ECO:0000256" key="3">
    <source>
        <dbReference type="ARBA" id="ARBA00023125"/>
    </source>
</evidence>
<dbReference type="PROSITE" id="PS51005">
    <property type="entry name" value="NAC"/>
    <property type="match status" value="1"/>
</dbReference>
<keyword evidence="3" id="KW-0238">DNA-binding</keyword>
<dbReference type="InterPro" id="IPR003441">
    <property type="entry name" value="NAC-dom"/>
</dbReference>
<organism evidence="9 10">
    <name type="scientific">Taxus chinensis</name>
    <name type="common">Chinese yew</name>
    <name type="synonym">Taxus wallichiana var. chinensis</name>
    <dbReference type="NCBI Taxonomy" id="29808"/>
    <lineage>
        <taxon>Eukaryota</taxon>
        <taxon>Viridiplantae</taxon>
        <taxon>Streptophyta</taxon>
        <taxon>Embryophyta</taxon>
        <taxon>Tracheophyta</taxon>
        <taxon>Spermatophyta</taxon>
        <taxon>Pinopsida</taxon>
        <taxon>Pinidae</taxon>
        <taxon>Conifers II</taxon>
        <taxon>Cupressales</taxon>
        <taxon>Taxaceae</taxon>
        <taxon>Taxus</taxon>
    </lineage>
</organism>
<dbReference type="Gene3D" id="2.170.150.80">
    <property type="entry name" value="NAC domain"/>
    <property type="match status" value="1"/>
</dbReference>
<feature type="domain" description="NAC" evidence="8">
    <location>
        <begin position="6"/>
        <end position="156"/>
    </location>
</feature>
<accession>A0AA38G6Y9</accession>
<feature type="compositionally biased region" description="Basic and acidic residues" evidence="6">
    <location>
        <begin position="183"/>
        <end position="198"/>
    </location>
</feature>
<dbReference type="FunFam" id="2.170.150.80:FF:000002">
    <property type="entry name" value="Nac domain-containing protein 86"/>
    <property type="match status" value="1"/>
</dbReference>
<feature type="region of interest" description="Disordered" evidence="6">
    <location>
        <begin position="183"/>
        <end position="210"/>
    </location>
</feature>
<keyword evidence="7" id="KW-1133">Transmembrane helix</keyword>
<feature type="compositionally biased region" description="Polar residues" evidence="6">
    <location>
        <begin position="235"/>
        <end position="256"/>
    </location>
</feature>
<keyword evidence="2" id="KW-0805">Transcription regulation</keyword>
<evidence type="ECO:0000256" key="2">
    <source>
        <dbReference type="ARBA" id="ARBA00023015"/>
    </source>
</evidence>
<comment type="subcellular location">
    <subcellularLocation>
        <location evidence="1">Nucleus</location>
    </subcellularLocation>
</comment>
<protein>
    <recommendedName>
        <fullName evidence="8">NAC domain-containing protein</fullName>
    </recommendedName>
</protein>
<name>A0AA38G6Y9_TAXCH</name>
<dbReference type="InterPro" id="IPR036093">
    <property type="entry name" value="NAC_dom_sf"/>
</dbReference>
<comment type="caution">
    <text evidence="9">The sequence shown here is derived from an EMBL/GenBank/DDBJ whole genome shotgun (WGS) entry which is preliminary data.</text>
</comment>
<dbReference type="PANTHER" id="PTHR31744">
    <property type="entry name" value="PROTEIN CUP-SHAPED COTYLEDON 2-RELATED"/>
    <property type="match status" value="1"/>
</dbReference>
<evidence type="ECO:0000256" key="7">
    <source>
        <dbReference type="SAM" id="Phobius"/>
    </source>
</evidence>
<keyword evidence="7" id="KW-0812">Transmembrane</keyword>
<evidence type="ECO:0000256" key="4">
    <source>
        <dbReference type="ARBA" id="ARBA00023163"/>
    </source>
</evidence>
<dbReference type="GO" id="GO:0003677">
    <property type="term" value="F:DNA binding"/>
    <property type="evidence" value="ECO:0007669"/>
    <property type="project" value="UniProtKB-KW"/>
</dbReference>
<evidence type="ECO:0000256" key="5">
    <source>
        <dbReference type="ARBA" id="ARBA00023242"/>
    </source>
</evidence>
<keyword evidence="10" id="KW-1185">Reference proteome</keyword>
<evidence type="ECO:0000313" key="10">
    <source>
        <dbReference type="Proteomes" id="UP000824469"/>
    </source>
</evidence>
<gene>
    <name evidence="9" type="ORF">KI387_025035</name>
</gene>
<keyword evidence="7" id="KW-0472">Membrane</keyword>
<evidence type="ECO:0000256" key="1">
    <source>
        <dbReference type="ARBA" id="ARBA00004123"/>
    </source>
</evidence>
<dbReference type="GO" id="GO:0006355">
    <property type="term" value="P:regulation of DNA-templated transcription"/>
    <property type="evidence" value="ECO:0007669"/>
    <property type="project" value="InterPro"/>
</dbReference>
<dbReference type="PANTHER" id="PTHR31744:SF210">
    <property type="entry name" value="NAC DOMAIN-CONTAINING PROTEIN 86-LIKE"/>
    <property type="match status" value="1"/>
</dbReference>
<evidence type="ECO:0000259" key="8">
    <source>
        <dbReference type="PROSITE" id="PS51005"/>
    </source>
</evidence>
<dbReference type="AlphaFoldDB" id="A0AA38G6Y9"/>
<reference evidence="9 10" key="1">
    <citation type="journal article" date="2021" name="Nat. Plants">
        <title>The Taxus genome provides insights into paclitaxel biosynthesis.</title>
        <authorList>
            <person name="Xiong X."/>
            <person name="Gou J."/>
            <person name="Liao Q."/>
            <person name="Li Y."/>
            <person name="Zhou Q."/>
            <person name="Bi G."/>
            <person name="Li C."/>
            <person name="Du R."/>
            <person name="Wang X."/>
            <person name="Sun T."/>
            <person name="Guo L."/>
            <person name="Liang H."/>
            <person name="Lu P."/>
            <person name="Wu Y."/>
            <person name="Zhang Z."/>
            <person name="Ro D.K."/>
            <person name="Shang Y."/>
            <person name="Huang S."/>
            <person name="Yan J."/>
        </authorList>
    </citation>
    <scope>NUCLEOTIDE SEQUENCE [LARGE SCALE GENOMIC DNA]</scope>
    <source>
        <strain evidence="9">Ta-2019</strain>
    </source>
</reference>
<dbReference type="SUPFAM" id="SSF101941">
    <property type="entry name" value="NAC domain"/>
    <property type="match status" value="1"/>
</dbReference>
<keyword evidence="5" id="KW-0539">Nucleus</keyword>
<evidence type="ECO:0000313" key="9">
    <source>
        <dbReference type="EMBL" id="KAH9316408.1"/>
    </source>
</evidence>
<dbReference type="Pfam" id="PF02365">
    <property type="entry name" value="NAM"/>
    <property type="match status" value="1"/>
</dbReference>
<sequence>MAPTTLPPGFRFHPTDEELVAYYLKRKVHGQRIELEVIPEVDLYKCEPWDLPEKSFLPGRDLEWYFFSPRDRKYPNGSRTNRATEAGYWKATGKDRKVNSHMRAIGMKKTLVFYRGRAPHGSRTDWVMHEYRLDEKECEGSACLQDAYALCRVFKKSGPGPKTAEQYGAPLENASNFFNENLHTEDTLSPTPHEEDGQTHSTIPSETSSEVINENANYRWLQFLADESESCNMYQSPNESTTHFNGESNPGFQGESSIPVPLKVESLTLSESRMLTRFFEQVNSPASDEDGLIHQILRDAQESQENNYTNQFINNDYADVVNADYLQIEDIQSGRSSQKKTITTASKQEEGGAFPLYDHDLHDHYLGGFFDMQDQPLFYNSFMRQNSDPEIIFRQLNNSLPEDFRGGNSSTAEGNVIFFPSNKTQPYNYLDSSGGRHSDTLHSLSAPYLPCFTIEKKPSEIEMYLNLVDNDVSDAEKIKSLQDCQTKLQLEMSTSDDGTTAEELRNSCEETEQKIMAKEEESKAFDGVSRLDGNFFWWKGKGEGYLGPMNSNTATLSTVSSDSAPRPFYRENDTLSGSYLSRTGLRHRSVLCSSSEITLSDVEKKQVENNECHDVENNECHESTNLEKQCGKLDRFSHPVSTRSSGATNGLFIVISLVVIALFIICFIVLKGGGRIC</sequence>
<dbReference type="GO" id="GO:0005634">
    <property type="term" value="C:nucleus"/>
    <property type="evidence" value="ECO:0007669"/>
    <property type="project" value="UniProtKB-SubCell"/>
</dbReference>